<comment type="caution">
    <text evidence="2">The sequence shown here is derived from an EMBL/GenBank/DDBJ whole genome shotgun (WGS) entry which is preliminary data.</text>
</comment>
<gene>
    <name evidence="2" type="ORF">JK351_18625</name>
    <name evidence="5" type="ORF">JK352_18520</name>
    <name evidence="4" type="ORF">JK353_18530</name>
    <name evidence="3" type="ORF">JK354_18595</name>
</gene>
<evidence type="ECO:0000259" key="1">
    <source>
        <dbReference type="Pfam" id="PF01863"/>
    </source>
</evidence>
<evidence type="ECO:0000313" key="5">
    <source>
        <dbReference type="EMBL" id="MBS8133881.1"/>
    </source>
</evidence>
<dbReference type="InterPro" id="IPR002725">
    <property type="entry name" value="YgjP-like_metallopeptidase"/>
</dbReference>
<dbReference type="Gene3D" id="3.30.2010.10">
    <property type="entry name" value="Metalloproteases ('zincins'), catalytic domain"/>
    <property type="match status" value="1"/>
</dbReference>
<evidence type="ECO:0000313" key="6">
    <source>
        <dbReference type="Proteomes" id="UP000679371"/>
    </source>
</evidence>
<reference evidence="2" key="1">
    <citation type="journal article" date="2021" name="Nat. Microbiol.">
        <title>Cell division in the archaeon Haloferax volcanii relies on two FtsZ proteins with distinct functions in division ring assembly and constriction.</title>
        <authorList>
            <person name="Liao Y."/>
            <person name="Ithurbide S."/>
            <person name="Evenhuis C."/>
            <person name="Loewe J."/>
            <person name="Duggin I.G."/>
        </authorList>
    </citation>
    <scope>NUCLEOTIDE SEQUENCE</scope>
    <source>
        <strain evidence="2">H98</strain>
        <strain evidence="5">ID112 - delta_ftsZ1_delta_ftsZ2</strain>
        <strain evidence="3">ID76 - delta_ftsZ1</strain>
        <strain evidence="4">ID77 - delta_ftsZ2</strain>
    </source>
</reference>
<dbReference type="RefSeq" id="WP_013035669.1">
    <property type="nucleotide sequence ID" value="NZ_JAERQU010000031.1"/>
</dbReference>
<dbReference type="Proteomes" id="UP000678484">
    <property type="component" value="Unassembled WGS sequence"/>
</dbReference>
<dbReference type="GeneID" id="31787513"/>
<dbReference type="CDD" id="cd07344">
    <property type="entry name" value="M48_yhfN_like"/>
    <property type="match status" value="1"/>
</dbReference>
<evidence type="ECO:0000313" key="2">
    <source>
        <dbReference type="EMBL" id="MBS8121152.1"/>
    </source>
</evidence>
<accession>A0A8T5C736</accession>
<dbReference type="EMBL" id="JAERQU010000031">
    <property type="protein sequence ID" value="MBS8121152.1"/>
    <property type="molecule type" value="Genomic_DNA"/>
</dbReference>
<dbReference type="Proteomes" id="UP000676028">
    <property type="component" value="Unassembled WGS sequence"/>
</dbReference>
<dbReference type="Proteomes" id="UP000679371">
    <property type="component" value="Unassembled WGS sequence"/>
</dbReference>
<name>A0A8T5C736_HALVO</name>
<proteinExistence type="predicted"/>
<dbReference type="EMBL" id="JAERQW010000030">
    <property type="protein sequence ID" value="MBS8130017.1"/>
    <property type="molecule type" value="Genomic_DNA"/>
</dbReference>
<dbReference type="Proteomes" id="UP000679789">
    <property type="component" value="Unassembled WGS sequence"/>
</dbReference>
<dbReference type="EMBL" id="JAERQX010000030">
    <property type="protein sequence ID" value="MBS8133881.1"/>
    <property type="molecule type" value="Genomic_DNA"/>
</dbReference>
<dbReference type="PANTHER" id="PTHR30399:SF1">
    <property type="entry name" value="UTP PYROPHOSPHATASE"/>
    <property type="match status" value="1"/>
</dbReference>
<feature type="domain" description="YgjP-like metallopeptidase" evidence="1">
    <location>
        <begin position="15"/>
        <end position="56"/>
    </location>
</feature>
<dbReference type="EMBL" id="JAERQV010000030">
    <property type="protein sequence ID" value="MBS8126163.1"/>
    <property type="molecule type" value="Genomic_DNA"/>
</dbReference>
<organism evidence="2 6">
    <name type="scientific">Haloferax volcanii</name>
    <name type="common">Halobacterium volcanii</name>
    <dbReference type="NCBI Taxonomy" id="2246"/>
    <lineage>
        <taxon>Archaea</taxon>
        <taxon>Methanobacteriati</taxon>
        <taxon>Methanobacteriota</taxon>
        <taxon>Stenosarchaea group</taxon>
        <taxon>Halobacteria</taxon>
        <taxon>Halobacteriales</taxon>
        <taxon>Haloferacaceae</taxon>
        <taxon>Haloferax</taxon>
    </lineage>
</organism>
<dbReference type="InterPro" id="IPR053136">
    <property type="entry name" value="UTP_pyrophosphatase-like"/>
</dbReference>
<protein>
    <submittedName>
        <fullName evidence="2">M48 family metallopeptidase</fullName>
    </submittedName>
</protein>
<dbReference type="Pfam" id="PF01863">
    <property type="entry name" value="YgjP-like"/>
    <property type="match status" value="1"/>
</dbReference>
<evidence type="ECO:0000313" key="3">
    <source>
        <dbReference type="EMBL" id="MBS8126163.1"/>
    </source>
</evidence>
<sequence length="64" mass="7601">MNSYVQYFPLHEQSGIQDYVVSHELAHFKHDEHSDAFWNTVGTLVPDYRKRREWLRIKGGPLTV</sequence>
<evidence type="ECO:0000313" key="4">
    <source>
        <dbReference type="EMBL" id="MBS8130017.1"/>
    </source>
</evidence>
<dbReference type="PANTHER" id="PTHR30399">
    <property type="entry name" value="UNCHARACTERIZED PROTEIN YGJP"/>
    <property type="match status" value="1"/>
</dbReference>
<dbReference type="AlphaFoldDB" id="A0A8T5C736"/>